<dbReference type="Pfam" id="PF00331">
    <property type="entry name" value="Glyco_hydro_10"/>
    <property type="match status" value="1"/>
</dbReference>
<comment type="caution">
    <text evidence="11">The sequence shown here is derived from an EMBL/GenBank/DDBJ whole genome shotgun (WGS) entry which is preliminary data.</text>
</comment>
<evidence type="ECO:0000256" key="2">
    <source>
        <dbReference type="ARBA" id="ARBA00007495"/>
    </source>
</evidence>
<keyword evidence="4" id="KW-0732">Signal</keyword>
<dbReference type="GO" id="GO:0031176">
    <property type="term" value="F:endo-1,4-beta-xylanase activity"/>
    <property type="evidence" value="ECO:0007669"/>
    <property type="project" value="UniProtKB-EC"/>
</dbReference>
<dbReference type="RefSeq" id="WP_256620002.1">
    <property type="nucleotide sequence ID" value="NZ_JANIBC010000012.1"/>
</dbReference>
<evidence type="ECO:0000313" key="12">
    <source>
        <dbReference type="Proteomes" id="UP001142610"/>
    </source>
</evidence>
<dbReference type="PANTHER" id="PTHR31490:SF88">
    <property type="entry name" value="BETA-XYLANASE"/>
    <property type="match status" value="1"/>
</dbReference>
<gene>
    <name evidence="11" type="ORF">NOG11_11975</name>
</gene>
<dbReference type="AlphaFoldDB" id="A0A9X2RJP8"/>
<sequence>MLRGQDRRQAMMLLGGGLLAAGCGGVPSARSEEAAAASLHELAAAKGLRFGTAMAARQLDDPNYVEIVKRECGAIVAENEHKIYTILAEEDEWNFGPADALARFAEEEVLAMRGHTLIWSHPRWLPDWLNNTAFDAQGAEAWIDSYVARVAGRYSPQVYSWDVINEAVDDKTGELRETTFTRAMGFDALTHSFHAAKEAAPGATLAYNDYMSWEEGNEGHRTGVLRLLERLKKDGAPIDALGIQSHSNYNMPNEFTAERQRAWRGFVDEVVGMGLDIYLTEFDVNDTRLGPDEAMRDRLIADYTKDYLDMMLSYPQTKDLLAWGMVDKDSWLQTFLPREDDVEKRPTVYDSDYQAKPMREAIVAALRAAPVRS</sequence>
<evidence type="ECO:0000256" key="7">
    <source>
        <dbReference type="ARBA" id="ARBA00023295"/>
    </source>
</evidence>
<accession>A0A9X2RJP8</accession>
<comment type="catalytic activity">
    <reaction evidence="1 9">
        <text>Endohydrolysis of (1-&gt;4)-beta-D-xylosidic linkages in xylans.</text>
        <dbReference type="EC" id="3.2.1.8"/>
    </reaction>
</comment>
<protein>
    <recommendedName>
        <fullName evidence="9">Beta-xylanase</fullName>
        <ecNumber evidence="9">3.2.1.8</ecNumber>
    </recommendedName>
</protein>
<organism evidence="11 12">
    <name type="scientific">Parvularcula maris</name>
    <dbReference type="NCBI Taxonomy" id="2965077"/>
    <lineage>
        <taxon>Bacteria</taxon>
        <taxon>Pseudomonadati</taxon>
        <taxon>Pseudomonadota</taxon>
        <taxon>Alphaproteobacteria</taxon>
        <taxon>Parvularculales</taxon>
        <taxon>Parvularculaceae</taxon>
        <taxon>Parvularcula</taxon>
    </lineage>
</organism>
<evidence type="ECO:0000313" key="11">
    <source>
        <dbReference type="EMBL" id="MCQ8186106.1"/>
    </source>
</evidence>
<evidence type="ECO:0000256" key="5">
    <source>
        <dbReference type="ARBA" id="ARBA00022801"/>
    </source>
</evidence>
<dbReference type="GO" id="GO:0045493">
    <property type="term" value="P:xylan catabolic process"/>
    <property type="evidence" value="ECO:0007669"/>
    <property type="project" value="UniProtKB-KW"/>
</dbReference>
<evidence type="ECO:0000256" key="4">
    <source>
        <dbReference type="ARBA" id="ARBA00022729"/>
    </source>
</evidence>
<keyword evidence="6 9" id="KW-0119">Carbohydrate metabolism</keyword>
<dbReference type="InterPro" id="IPR017853">
    <property type="entry name" value="GH"/>
</dbReference>
<dbReference type="SUPFAM" id="SSF51445">
    <property type="entry name" value="(Trans)glycosidases"/>
    <property type="match status" value="1"/>
</dbReference>
<dbReference type="EC" id="3.2.1.8" evidence="9"/>
<keyword evidence="5 9" id="KW-0378">Hydrolase</keyword>
<name>A0A9X2RJP8_9PROT</name>
<dbReference type="InterPro" id="IPR006311">
    <property type="entry name" value="TAT_signal"/>
</dbReference>
<keyword evidence="12" id="KW-1185">Reference proteome</keyword>
<evidence type="ECO:0000259" key="10">
    <source>
        <dbReference type="PROSITE" id="PS51760"/>
    </source>
</evidence>
<proteinExistence type="inferred from homology"/>
<evidence type="ECO:0000256" key="6">
    <source>
        <dbReference type="ARBA" id="ARBA00023277"/>
    </source>
</evidence>
<dbReference type="Proteomes" id="UP001142610">
    <property type="component" value="Unassembled WGS sequence"/>
</dbReference>
<keyword evidence="3" id="KW-0858">Xylan degradation</keyword>
<feature type="domain" description="GH10" evidence="10">
    <location>
        <begin position="33"/>
        <end position="365"/>
    </location>
</feature>
<evidence type="ECO:0000256" key="3">
    <source>
        <dbReference type="ARBA" id="ARBA00022651"/>
    </source>
</evidence>
<evidence type="ECO:0000256" key="9">
    <source>
        <dbReference type="RuleBase" id="RU361174"/>
    </source>
</evidence>
<keyword evidence="7 9" id="KW-0326">Glycosidase</keyword>
<comment type="similarity">
    <text evidence="2 9">Belongs to the glycosyl hydrolase 10 (cellulase F) family.</text>
</comment>
<dbReference type="EMBL" id="JANIBC010000012">
    <property type="protein sequence ID" value="MCQ8186106.1"/>
    <property type="molecule type" value="Genomic_DNA"/>
</dbReference>
<dbReference type="SMART" id="SM00633">
    <property type="entry name" value="Glyco_10"/>
    <property type="match status" value="1"/>
</dbReference>
<dbReference type="PROSITE" id="PS51760">
    <property type="entry name" value="GH10_2"/>
    <property type="match status" value="1"/>
</dbReference>
<reference evidence="11" key="1">
    <citation type="submission" date="2022-07" db="EMBL/GenBank/DDBJ databases">
        <title>Parvularcula maris sp. nov., an algicidal bacterium isolated from seawater.</title>
        <authorList>
            <person name="Li F."/>
        </authorList>
    </citation>
    <scope>NUCLEOTIDE SEQUENCE</scope>
    <source>
        <strain evidence="11">BGMRC 0090</strain>
    </source>
</reference>
<keyword evidence="8 9" id="KW-0624">Polysaccharide degradation</keyword>
<dbReference type="PRINTS" id="PR00134">
    <property type="entry name" value="GLHYDRLASE10"/>
</dbReference>
<dbReference type="PROSITE" id="PS51318">
    <property type="entry name" value="TAT"/>
    <property type="match status" value="1"/>
</dbReference>
<dbReference type="InterPro" id="IPR001000">
    <property type="entry name" value="GH10_dom"/>
</dbReference>
<evidence type="ECO:0000256" key="1">
    <source>
        <dbReference type="ARBA" id="ARBA00000681"/>
    </source>
</evidence>
<dbReference type="InterPro" id="IPR044846">
    <property type="entry name" value="GH10"/>
</dbReference>
<dbReference type="Gene3D" id="3.20.20.80">
    <property type="entry name" value="Glycosidases"/>
    <property type="match status" value="1"/>
</dbReference>
<dbReference type="PANTHER" id="PTHR31490">
    <property type="entry name" value="GLYCOSYL HYDROLASE"/>
    <property type="match status" value="1"/>
</dbReference>
<dbReference type="PROSITE" id="PS51257">
    <property type="entry name" value="PROKAR_LIPOPROTEIN"/>
    <property type="match status" value="1"/>
</dbReference>
<evidence type="ECO:0000256" key="8">
    <source>
        <dbReference type="ARBA" id="ARBA00023326"/>
    </source>
</evidence>